<dbReference type="OrthoDB" id="440676at2759"/>
<dbReference type="FunCoup" id="A0A2R6PWK4">
    <property type="interactions" value="899"/>
</dbReference>
<comment type="caution">
    <text evidence="8">The sequence shown here is derived from an EMBL/GenBank/DDBJ whole genome shotgun (WGS) entry which is preliminary data.</text>
</comment>
<dbReference type="STRING" id="1590841.A0A2R6PWK4"/>
<keyword evidence="9" id="KW-1185">Reference proteome</keyword>
<feature type="region of interest" description="Disordered" evidence="5">
    <location>
        <begin position="334"/>
        <end position="356"/>
    </location>
</feature>
<evidence type="ECO:0000259" key="7">
    <source>
        <dbReference type="Pfam" id="PF21796"/>
    </source>
</evidence>
<reference evidence="9" key="2">
    <citation type="journal article" date="2018" name="BMC Genomics">
        <title>A manually annotated Actinidia chinensis var. chinensis (kiwifruit) genome highlights the challenges associated with draft genomes and gene prediction in plants.</title>
        <authorList>
            <person name="Pilkington S.M."/>
            <person name="Crowhurst R."/>
            <person name="Hilario E."/>
            <person name="Nardozza S."/>
            <person name="Fraser L."/>
            <person name="Peng Y."/>
            <person name="Gunaseelan K."/>
            <person name="Simpson R."/>
            <person name="Tahir J."/>
            <person name="Deroles S.C."/>
            <person name="Templeton K."/>
            <person name="Luo Z."/>
            <person name="Davy M."/>
            <person name="Cheng C."/>
            <person name="McNeilage M."/>
            <person name="Scaglione D."/>
            <person name="Liu Y."/>
            <person name="Zhang Q."/>
            <person name="Datson P."/>
            <person name="De Silva N."/>
            <person name="Gardiner S.E."/>
            <person name="Bassett H."/>
            <person name="Chagne D."/>
            <person name="McCallum J."/>
            <person name="Dzierzon H."/>
            <person name="Deng C."/>
            <person name="Wang Y.Y."/>
            <person name="Barron L."/>
            <person name="Manako K."/>
            <person name="Bowen J."/>
            <person name="Foster T.M."/>
            <person name="Erridge Z.A."/>
            <person name="Tiffin H."/>
            <person name="Waite C.N."/>
            <person name="Davies K.M."/>
            <person name="Grierson E.P."/>
            <person name="Laing W.A."/>
            <person name="Kirk R."/>
            <person name="Chen X."/>
            <person name="Wood M."/>
            <person name="Montefiori M."/>
            <person name="Brummell D.A."/>
            <person name="Schwinn K.E."/>
            <person name="Catanach A."/>
            <person name="Fullerton C."/>
            <person name="Li D."/>
            <person name="Meiyalaghan S."/>
            <person name="Nieuwenhuizen N."/>
            <person name="Read N."/>
            <person name="Prakash R."/>
            <person name="Hunter D."/>
            <person name="Zhang H."/>
            <person name="McKenzie M."/>
            <person name="Knabel M."/>
            <person name="Harris A."/>
            <person name="Allan A.C."/>
            <person name="Gleave A."/>
            <person name="Chen A."/>
            <person name="Janssen B.J."/>
            <person name="Plunkett B."/>
            <person name="Ampomah-Dwamena C."/>
            <person name="Voogd C."/>
            <person name="Leif D."/>
            <person name="Lafferty D."/>
            <person name="Souleyre E.J.F."/>
            <person name="Varkonyi-Gasic E."/>
            <person name="Gambi F."/>
            <person name="Hanley J."/>
            <person name="Yao J.L."/>
            <person name="Cheung J."/>
            <person name="David K.M."/>
            <person name="Warren B."/>
            <person name="Marsh K."/>
            <person name="Snowden K.C."/>
            <person name="Lin-Wang K."/>
            <person name="Brian L."/>
            <person name="Martinez-Sanchez M."/>
            <person name="Wang M."/>
            <person name="Ileperuma N."/>
            <person name="Macnee N."/>
            <person name="Campin R."/>
            <person name="McAtee P."/>
            <person name="Drummond R.S.M."/>
            <person name="Espley R.V."/>
            <person name="Ireland H.S."/>
            <person name="Wu R."/>
            <person name="Atkinson R.G."/>
            <person name="Karunairetnam S."/>
            <person name="Bulley S."/>
            <person name="Chunkath S."/>
            <person name="Hanley Z."/>
            <person name="Storey R."/>
            <person name="Thrimawithana A.H."/>
            <person name="Thomson S."/>
            <person name="David C."/>
            <person name="Testolin R."/>
            <person name="Huang H."/>
            <person name="Hellens R.P."/>
            <person name="Schaffer R.J."/>
        </authorList>
    </citation>
    <scope>NUCLEOTIDE SEQUENCE [LARGE SCALE GENOMIC DNA]</scope>
    <source>
        <strain evidence="9">cv. Red5</strain>
    </source>
</reference>
<dbReference type="InterPro" id="IPR022043">
    <property type="entry name" value="CAF1A_DD"/>
</dbReference>
<evidence type="ECO:0000313" key="8">
    <source>
        <dbReference type="EMBL" id="PSR98140.1"/>
    </source>
</evidence>
<dbReference type="GO" id="GO:0006281">
    <property type="term" value="P:DNA repair"/>
    <property type="evidence" value="ECO:0007669"/>
    <property type="project" value="UniProtKB-KW"/>
</dbReference>
<feature type="compositionally biased region" description="Basic and acidic residues" evidence="5">
    <location>
        <begin position="298"/>
        <end position="318"/>
    </location>
</feature>
<evidence type="ECO:0000313" key="9">
    <source>
        <dbReference type="Proteomes" id="UP000241394"/>
    </source>
</evidence>
<dbReference type="GO" id="GO:0005634">
    <property type="term" value="C:nucleus"/>
    <property type="evidence" value="ECO:0007669"/>
    <property type="project" value="UniProtKB-SubCell"/>
</dbReference>
<evidence type="ECO:0000256" key="5">
    <source>
        <dbReference type="SAM" id="MobiDB-lite"/>
    </source>
</evidence>
<feature type="region of interest" description="Disordered" evidence="5">
    <location>
        <begin position="1"/>
        <end position="29"/>
    </location>
</feature>
<dbReference type="InterPro" id="IPR048800">
    <property type="entry name" value="Cac1-like_C"/>
</dbReference>
<name>A0A2R6PWK4_ACTCC</name>
<dbReference type="Gramene" id="PSR98140">
    <property type="protein sequence ID" value="PSR98140"/>
    <property type="gene ID" value="CEY00_Acc24738"/>
</dbReference>
<feature type="domain" description="Chromatin assembly factor 1 subunit A dimerization" evidence="6">
    <location>
        <begin position="470"/>
        <end position="534"/>
    </location>
</feature>
<keyword evidence="2" id="KW-0227">DNA damage</keyword>
<dbReference type="Proteomes" id="UP000241394">
    <property type="component" value="Chromosome LG22"/>
</dbReference>
<dbReference type="Pfam" id="PF21796">
    <property type="entry name" value="Cac1_C"/>
    <property type="match status" value="1"/>
</dbReference>
<dbReference type="EMBL" id="NKQK01000022">
    <property type="protein sequence ID" value="PSR98140.1"/>
    <property type="molecule type" value="Genomic_DNA"/>
</dbReference>
<sequence>MEDPMKNPDQNNSAKKSLKRKRASMAEQLTEKERETRIIALSKELECLFKYYKEVLDEKLNLDLRECCSSNSRIACLLEESNLSLSKLVEEIYEKMKVKSGITPASVKSSVLFIGRRSFYGVPNVDADVLEDETESCLWCWETRDMKLMPKSVRGTLKVRRTCRKKMHERITAVSEMITTLQKSETNQNLGQDLAKASHRLGKALNEADIRLLVRSMEEKNSPNMADKEAKRGEKQLIKQLERNKREAEKETYRLDEEHKQEKWQSEKELKRLQEEAEKKERRREKEESELRKQLRKQLEEAEKDQRRKEREEAELKKQLSLQKQASLMDRFLKRSKKDQSSSKAKISDSFSNRSEKVSNSVTVTMDCALSRKDDINVEELYKSYLISWRCLGLAIRSNRRQHWGIRRKPKTVVIKELKLSTNRGPAHDDELTIEKFVDEWGETKVDGRSCNTKADSSVSSSQGHYRHKQLLQFAKSYRPAFYGIWPTKSQIIGPRHPLKKDPHLDYEIDSDEEWEEEEPGESLSDCDKEDEDEILEEGPLIVDDEDDSEDSFFVPDGYLSENEGVQVDRKGSDCLVEESNSSSGCKQEFESEEISVLLRQQKYLSNLTEHALRKNQPLIILNLRHEKAMLFTSEELTGIVKLEQMCLQALSMCVLPGGPSLEISIDNNFQEELQDASTSESKDCTTPVTTTTAILDSDLSQIVSAIQSNSQGINKVVESLQQKFPSAPKSLLRNKVREISDFVDNRWQVKKNILDQLGLSISPEKGGGRNKSIATFFSKRCLPPADDGRCLPPADDGKTVNPAETSPQSSGKSSAVIQLHQRYTNN</sequence>
<feature type="region of interest" description="Disordered" evidence="5">
    <location>
        <begin position="788"/>
        <end position="827"/>
    </location>
</feature>
<evidence type="ECO:0000259" key="6">
    <source>
        <dbReference type="Pfam" id="PF12253"/>
    </source>
</evidence>
<organism evidence="8 9">
    <name type="scientific">Actinidia chinensis var. chinensis</name>
    <name type="common">Chinese soft-hair kiwi</name>
    <dbReference type="NCBI Taxonomy" id="1590841"/>
    <lineage>
        <taxon>Eukaryota</taxon>
        <taxon>Viridiplantae</taxon>
        <taxon>Streptophyta</taxon>
        <taxon>Embryophyta</taxon>
        <taxon>Tracheophyta</taxon>
        <taxon>Spermatophyta</taxon>
        <taxon>Magnoliopsida</taxon>
        <taxon>eudicotyledons</taxon>
        <taxon>Gunneridae</taxon>
        <taxon>Pentapetalae</taxon>
        <taxon>asterids</taxon>
        <taxon>Ericales</taxon>
        <taxon>Actinidiaceae</taxon>
        <taxon>Actinidia</taxon>
    </lineage>
</organism>
<keyword evidence="3" id="KW-0234">DNA repair</keyword>
<dbReference type="PANTHER" id="PTHR15272">
    <property type="entry name" value="CHROMATIN ASSEMBLY FACTOR 1 SUBUNIT A CAF-1 SUBUNIT A"/>
    <property type="match status" value="1"/>
</dbReference>
<evidence type="ECO:0000256" key="1">
    <source>
        <dbReference type="ARBA" id="ARBA00004123"/>
    </source>
</evidence>
<accession>A0A2R6PWK4</accession>
<dbReference type="PANTHER" id="PTHR15272:SF0">
    <property type="entry name" value="CHROMATIN ASSEMBLY FACTOR 1 SUBUNIT A"/>
    <property type="match status" value="1"/>
</dbReference>
<feature type="compositionally biased region" description="Low complexity" evidence="5">
    <location>
        <begin position="342"/>
        <end position="352"/>
    </location>
</feature>
<feature type="compositionally biased region" description="Polar residues" evidence="5">
    <location>
        <begin position="803"/>
        <end position="827"/>
    </location>
</feature>
<dbReference type="Pfam" id="PF12253">
    <property type="entry name" value="CAF1A_dimeriz"/>
    <property type="match status" value="1"/>
</dbReference>
<dbReference type="InParanoid" id="A0A2R6PWK4"/>
<dbReference type="GO" id="GO:0033186">
    <property type="term" value="C:CAF-1 complex"/>
    <property type="evidence" value="ECO:0007669"/>
    <property type="project" value="TreeGrafter"/>
</dbReference>
<feature type="region of interest" description="Disordered" evidence="5">
    <location>
        <begin position="511"/>
        <end position="532"/>
    </location>
</feature>
<evidence type="ECO:0000256" key="3">
    <source>
        <dbReference type="ARBA" id="ARBA00023204"/>
    </source>
</evidence>
<comment type="subcellular location">
    <subcellularLocation>
        <location evidence="1">Nucleus</location>
    </subcellularLocation>
</comment>
<gene>
    <name evidence="8" type="ORF">CEY00_Acc24738</name>
</gene>
<feature type="domain" description="Chromatin assembly factor 1 subunit Cac1-like C-terminal" evidence="7">
    <location>
        <begin position="700"/>
        <end position="750"/>
    </location>
</feature>
<dbReference type="OMA" id="DECEEKH"/>
<evidence type="ECO:0000256" key="2">
    <source>
        <dbReference type="ARBA" id="ARBA00022763"/>
    </source>
</evidence>
<protein>
    <submittedName>
        <fullName evidence="8">Chromatin assembly factor 1 subunit like</fullName>
    </submittedName>
</protein>
<dbReference type="AlphaFoldDB" id="A0A2R6PWK4"/>
<feature type="region of interest" description="Disordered" evidence="5">
    <location>
        <begin position="298"/>
        <end position="320"/>
    </location>
</feature>
<keyword evidence="4" id="KW-0539">Nucleus</keyword>
<feature type="region of interest" description="Disordered" evidence="5">
    <location>
        <begin position="216"/>
        <end position="235"/>
    </location>
</feature>
<evidence type="ECO:0000256" key="4">
    <source>
        <dbReference type="ARBA" id="ARBA00023242"/>
    </source>
</evidence>
<reference evidence="8 9" key="1">
    <citation type="submission" date="2017-07" db="EMBL/GenBank/DDBJ databases">
        <title>An improved, manually edited Actinidia chinensis var. chinensis (kiwifruit) genome highlights the challenges associated with draft genomes and gene prediction in plants.</title>
        <authorList>
            <person name="Pilkington S."/>
            <person name="Crowhurst R."/>
            <person name="Hilario E."/>
            <person name="Nardozza S."/>
            <person name="Fraser L."/>
            <person name="Peng Y."/>
            <person name="Gunaseelan K."/>
            <person name="Simpson R."/>
            <person name="Tahir J."/>
            <person name="Deroles S."/>
            <person name="Templeton K."/>
            <person name="Luo Z."/>
            <person name="Davy M."/>
            <person name="Cheng C."/>
            <person name="Mcneilage M."/>
            <person name="Scaglione D."/>
            <person name="Liu Y."/>
            <person name="Zhang Q."/>
            <person name="Datson P."/>
            <person name="De Silva N."/>
            <person name="Gardiner S."/>
            <person name="Bassett H."/>
            <person name="Chagne D."/>
            <person name="Mccallum J."/>
            <person name="Dzierzon H."/>
            <person name="Deng C."/>
            <person name="Wang Y.-Y."/>
            <person name="Barron N."/>
            <person name="Manako K."/>
            <person name="Bowen J."/>
            <person name="Foster T."/>
            <person name="Erridge Z."/>
            <person name="Tiffin H."/>
            <person name="Waite C."/>
            <person name="Davies K."/>
            <person name="Grierson E."/>
            <person name="Laing W."/>
            <person name="Kirk R."/>
            <person name="Chen X."/>
            <person name="Wood M."/>
            <person name="Montefiori M."/>
            <person name="Brummell D."/>
            <person name="Schwinn K."/>
            <person name="Catanach A."/>
            <person name="Fullerton C."/>
            <person name="Li D."/>
            <person name="Meiyalaghan S."/>
            <person name="Nieuwenhuizen N."/>
            <person name="Read N."/>
            <person name="Prakash R."/>
            <person name="Hunter D."/>
            <person name="Zhang H."/>
            <person name="Mckenzie M."/>
            <person name="Knabel M."/>
            <person name="Harris A."/>
            <person name="Allan A."/>
            <person name="Chen A."/>
            <person name="Janssen B."/>
            <person name="Plunkett B."/>
            <person name="Dwamena C."/>
            <person name="Voogd C."/>
            <person name="Leif D."/>
            <person name="Lafferty D."/>
            <person name="Souleyre E."/>
            <person name="Varkonyi-Gasic E."/>
            <person name="Gambi F."/>
            <person name="Hanley J."/>
            <person name="Yao J.-L."/>
            <person name="Cheung J."/>
            <person name="David K."/>
            <person name="Warren B."/>
            <person name="Marsh K."/>
            <person name="Snowden K."/>
            <person name="Lin-Wang K."/>
            <person name="Brian L."/>
            <person name="Martinez-Sanchez M."/>
            <person name="Wang M."/>
            <person name="Ileperuma N."/>
            <person name="Macnee N."/>
            <person name="Campin R."/>
            <person name="Mcatee P."/>
            <person name="Drummond R."/>
            <person name="Espley R."/>
            <person name="Ireland H."/>
            <person name="Wu R."/>
            <person name="Atkinson R."/>
            <person name="Karunairetnam S."/>
            <person name="Bulley S."/>
            <person name="Chunkath S."/>
            <person name="Hanley Z."/>
            <person name="Storey R."/>
            <person name="Thrimawithana A."/>
            <person name="Thomson S."/>
            <person name="David C."/>
            <person name="Testolin R."/>
        </authorList>
    </citation>
    <scope>NUCLEOTIDE SEQUENCE [LARGE SCALE GENOMIC DNA]</scope>
    <source>
        <strain evidence="9">cv. Red5</strain>
        <tissue evidence="8">Young leaf</tissue>
    </source>
</reference>
<feature type="compositionally biased region" description="Acidic residues" evidence="5">
    <location>
        <begin position="511"/>
        <end position="521"/>
    </location>
</feature>
<proteinExistence type="predicted"/>
<feature type="region of interest" description="Disordered" evidence="5">
    <location>
        <begin position="242"/>
        <end position="267"/>
    </location>
</feature>
<dbReference type="GO" id="GO:0006334">
    <property type="term" value="P:nucleosome assembly"/>
    <property type="evidence" value="ECO:0007669"/>
    <property type="project" value="TreeGrafter"/>
</dbReference>